<evidence type="ECO:0000256" key="1">
    <source>
        <dbReference type="ARBA" id="ARBA00022679"/>
    </source>
</evidence>
<dbReference type="GO" id="GO:0008168">
    <property type="term" value="F:methyltransferase activity"/>
    <property type="evidence" value="ECO:0007669"/>
    <property type="project" value="UniProtKB-KW"/>
</dbReference>
<protein>
    <submittedName>
        <fullName evidence="3">Methyltransferase domain-containing protein</fullName>
    </submittedName>
</protein>
<reference evidence="3 4" key="1">
    <citation type="submission" date="2022-12" db="EMBL/GenBank/DDBJ databases">
        <title>Metagenome assembled genome from gulf of manar.</title>
        <authorList>
            <person name="Kohli P."/>
            <person name="Pk S."/>
            <person name="Venkata Ramana C."/>
            <person name="Sasikala C."/>
        </authorList>
    </citation>
    <scope>NUCLEOTIDE SEQUENCE [LARGE SCALE GENOMIC DNA]</scope>
    <source>
        <strain evidence="3">JB008</strain>
    </source>
</reference>
<dbReference type="Proteomes" id="UP001221217">
    <property type="component" value="Unassembled WGS sequence"/>
</dbReference>
<evidence type="ECO:0000259" key="2">
    <source>
        <dbReference type="Pfam" id="PF13649"/>
    </source>
</evidence>
<dbReference type="Gene3D" id="3.40.50.150">
    <property type="entry name" value="Vaccinia Virus protein VP39"/>
    <property type="match status" value="1"/>
</dbReference>
<feature type="domain" description="Methyltransferase" evidence="2">
    <location>
        <begin position="51"/>
        <end position="146"/>
    </location>
</feature>
<dbReference type="EMBL" id="JAQQAL010000015">
    <property type="protein sequence ID" value="MDC7226626.1"/>
    <property type="molecule type" value="Genomic_DNA"/>
</dbReference>
<keyword evidence="3" id="KW-0489">Methyltransferase</keyword>
<dbReference type="Gene3D" id="2.20.25.110">
    <property type="entry name" value="S-adenosyl-L-methionine-dependent methyltransferases"/>
    <property type="match status" value="1"/>
</dbReference>
<dbReference type="InterPro" id="IPR029063">
    <property type="entry name" value="SAM-dependent_MTases_sf"/>
</dbReference>
<keyword evidence="1" id="KW-0808">Transferase</keyword>
<dbReference type="CDD" id="cd02440">
    <property type="entry name" value="AdoMet_MTases"/>
    <property type="match status" value="1"/>
</dbReference>
<sequence length="256" mass="29839">MFIDDHEEWFKNPEFWKIYKPLMFDPDRMEDTPLETGRIVELAGINPSSDILDLCCGEGRHMIELAKLGHRVTGVDITDPYLERGRKNAADAGVDVRFIKQDVRSFTEENRYDFAMNYFTSFGYFDDVEDDLIFCSNACRSLKSGGSFLIDTIGKETAALHFKETEWFQRDGYLIMLEYKITDGWTHIENRWMFVSDDHSEPAVLYETVFRHRLYSAIEMADLLNRAGFSEVRFFGALDGRPYDHRAERMLTLAVK</sequence>
<dbReference type="GO" id="GO:0032259">
    <property type="term" value="P:methylation"/>
    <property type="evidence" value="ECO:0007669"/>
    <property type="project" value="UniProtKB-KW"/>
</dbReference>
<proteinExistence type="predicted"/>
<organism evidence="3 4">
    <name type="scientific">Candidatus Thalassospirochaeta sargassi</name>
    <dbReference type="NCBI Taxonomy" id="3119039"/>
    <lineage>
        <taxon>Bacteria</taxon>
        <taxon>Pseudomonadati</taxon>
        <taxon>Spirochaetota</taxon>
        <taxon>Spirochaetia</taxon>
        <taxon>Spirochaetales</taxon>
        <taxon>Spirochaetaceae</taxon>
        <taxon>Candidatus Thalassospirochaeta</taxon>
    </lineage>
</organism>
<evidence type="ECO:0000313" key="4">
    <source>
        <dbReference type="Proteomes" id="UP001221217"/>
    </source>
</evidence>
<dbReference type="AlphaFoldDB" id="A0AAJ1II39"/>
<name>A0AAJ1II39_9SPIO</name>
<accession>A0AAJ1II39</accession>
<dbReference type="PANTHER" id="PTHR43861">
    <property type="entry name" value="TRANS-ACONITATE 2-METHYLTRANSFERASE-RELATED"/>
    <property type="match status" value="1"/>
</dbReference>
<gene>
    <name evidence="3" type="ORF">PQJ61_07660</name>
</gene>
<dbReference type="InterPro" id="IPR041698">
    <property type="entry name" value="Methyltransf_25"/>
</dbReference>
<comment type="caution">
    <text evidence="3">The sequence shown here is derived from an EMBL/GenBank/DDBJ whole genome shotgun (WGS) entry which is preliminary data.</text>
</comment>
<dbReference type="SUPFAM" id="SSF53335">
    <property type="entry name" value="S-adenosyl-L-methionine-dependent methyltransferases"/>
    <property type="match status" value="1"/>
</dbReference>
<dbReference type="Pfam" id="PF13649">
    <property type="entry name" value="Methyltransf_25"/>
    <property type="match status" value="1"/>
</dbReference>
<evidence type="ECO:0000313" key="3">
    <source>
        <dbReference type="EMBL" id="MDC7226626.1"/>
    </source>
</evidence>